<keyword evidence="3" id="KW-0238">DNA-binding</keyword>
<accession>A0A0N4ZKL1</accession>
<evidence type="ECO:0000256" key="1">
    <source>
        <dbReference type="ARBA" id="ARBA00004123"/>
    </source>
</evidence>
<dbReference type="InterPro" id="IPR051387">
    <property type="entry name" value="BAF"/>
</dbReference>
<dbReference type="PANTHER" id="PTHR47507:SF6">
    <property type="entry name" value="BARRIER-TO-AUTOINTEGRATION FACTOR"/>
    <property type="match status" value="1"/>
</dbReference>
<dbReference type="Pfam" id="PF02961">
    <property type="entry name" value="SAM_BAF"/>
    <property type="match status" value="1"/>
</dbReference>
<evidence type="ECO:0000256" key="2">
    <source>
        <dbReference type="ARBA" id="ARBA00022553"/>
    </source>
</evidence>
<evidence type="ECO:0000256" key="3">
    <source>
        <dbReference type="ARBA" id="ARBA00023125"/>
    </source>
</evidence>
<dbReference type="STRING" id="131310.A0A0N4ZKL1"/>
<dbReference type="SMART" id="SM01023">
    <property type="entry name" value="BAF"/>
    <property type="match status" value="1"/>
</dbReference>
<dbReference type="GO" id="GO:0051276">
    <property type="term" value="P:chromosome organization"/>
    <property type="evidence" value="ECO:0007669"/>
    <property type="project" value="TreeGrafter"/>
</dbReference>
<evidence type="ECO:0000256" key="6">
    <source>
        <dbReference type="ARBA" id="ARBA00064955"/>
    </source>
</evidence>
<dbReference type="GO" id="GO:0005634">
    <property type="term" value="C:nucleus"/>
    <property type="evidence" value="ECO:0007669"/>
    <property type="project" value="UniProtKB-SubCell"/>
</dbReference>
<evidence type="ECO:0000256" key="7">
    <source>
        <dbReference type="ARBA" id="ARBA00069025"/>
    </source>
</evidence>
<comment type="similarity">
    <text evidence="5">Belongs to the BAF family.</text>
</comment>
<dbReference type="AlphaFoldDB" id="A0A0N4ZKL1"/>
<keyword evidence="2" id="KW-0597">Phosphoprotein</keyword>
<comment type="subcellular location">
    <subcellularLocation>
        <location evidence="1">Nucleus</location>
    </subcellularLocation>
</comment>
<dbReference type="PANTHER" id="PTHR47507">
    <property type="entry name" value="BARRIER TO AUTOINTEGRATION FACTOR 2"/>
    <property type="match status" value="1"/>
</dbReference>
<keyword evidence="4" id="KW-0539">Nucleus</keyword>
<evidence type="ECO:0000256" key="4">
    <source>
        <dbReference type="ARBA" id="ARBA00023242"/>
    </source>
</evidence>
<dbReference type="SUPFAM" id="SSF47798">
    <property type="entry name" value="Barrier-to-autointegration factor, BAF"/>
    <property type="match status" value="1"/>
</dbReference>
<dbReference type="Proteomes" id="UP000038045">
    <property type="component" value="Unplaced"/>
</dbReference>
<dbReference type="GO" id="GO:0003677">
    <property type="term" value="F:DNA binding"/>
    <property type="evidence" value="ECO:0007669"/>
    <property type="project" value="UniProtKB-KW"/>
</dbReference>
<name>A0A0N4ZKL1_PARTI</name>
<comment type="subunit">
    <text evidence="6">Interacts with emr-1 and lem-2. Interacts with lem-4l, leading to decreased phosphorylation by VRK1 and promoting dephosphorylation by protein phosphatase 2A (PP2A).</text>
</comment>
<sequence>MSTTAKYSNFISEEMGDKNVNEIAGIGPTYSKRLGDDGFRKAYHLYGQFLILNQDKELFTLWLMDTYHFNAKHANLCGECLTGYANQHL</sequence>
<dbReference type="InterPro" id="IPR036617">
    <property type="entry name" value="BAF_sf"/>
</dbReference>
<reference evidence="9" key="1">
    <citation type="submission" date="2017-02" db="UniProtKB">
        <authorList>
            <consortium name="WormBaseParasite"/>
        </authorList>
    </citation>
    <scope>IDENTIFICATION</scope>
</reference>
<evidence type="ECO:0000256" key="5">
    <source>
        <dbReference type="ARBA" id="ARBA00038496"/>
    </source>
</evidence>
<evidence type="ECO:0000313" key="9">
    <source>
        <dbReference type="WBParaSite" id="PTRK_0000864400.1"/>
    </source>
</evidence>
<dbReference type="GO" id="GO:0000793">
    <property type="term" value="C:condensed chromosome"/>
    <property type="evidence" value="ECO:0007669"/>
    <property type="project" value="TreeGrafter"/>
</dbReference>
<proteinExistence type="inferred from homology"/>
<protein>
    <recommendedName>
        <fullName evidence="7">Barrier-to-autointegration factor 1</fullName>
    </recommendedName>
</protein>
<keyword evidence="8" id="KW-1185">Reference proteome</keyword>
<dbReference type="FunFam" id="1.10.150.40:FF:000005">
    <property type="entry name" value="Barrier-to-autointegration factor 1"/>
    <property type="match status" value="1"/>
</dbReference>
<dbReference type="WBParaSite" id="PTRK_0000864400.1">
    <property type="protein sequence ID" value="PTRK_0000864400.1"/>
    <property type="gene ID" value="PTRK_0000864400"/>
</dbReference>
<dbReference type="Gene3D" id="1.10.150.40">
    <property type="entry name" value="Barrier-to-autointegration factor, BAF"/>
    <property type="match status" value="1"/>
</dbReference>
<evidence type="ECO:0000313" key="8">
    <source>
        <dbReference type="Proteomes" id="UP000038045"/>
    </source>
</evidence>
<dbReference type="InterPro" id="IPR004122">
    <property type="entry name" value="BAF_prot"/>
</dbReference>
<organism evidence="8 9">
    <name type="scientific">Parastrongyloides trichosuri</name>
    <name type="common">Possum-specific nematode worm</name>
    <dbReference type="NCBI Taxonomy" id="131310"/>
    <lineage>
        <taxon>Eukaryota</taxon>
        <taxon>Metazoa</taxon>
        <taxon>Ecdysozoa</taxon>
        <taxon>Nematoda</taxon>
        <taxon>Chromadorea</taxon>
        <taxon>Rhabditida</taxon>
        <taxon>Tylenchina</taxon>
        <taxon>Panagrolaimomorpha</taxon>
        <taxon>Strongyloidoidea</taxon>
        <taxon>Strongyloididae</taxon>
        <taxon>Parastrongyloides</taxon>
    </lineage>
</organism>